<name>A0ACB8TEI1_9AGAM</name>
<organism evidence="1 2">
    <name type="scientific">Artomyces pyxidatus</name>
    <dbReference type="NCBI Taxonomy" id="48021"/>
    <lineage>
        <taxon>Eukaryota</taxon>
        <taxon>Fungi</taxon>
        <taxon>Dikarya</taxon>
        <taxon>Basidiomycota</taxon>
        <taxon>Agaricomycotina</taxon>
        <taxon>Agaricomycetes</taxon>
        <taxon>Russulales</taxon>
        <taxon>Auriscalpiaceae</taxon>
        <taxon>Artomyces</taxon>
    </lineage>
</organism>
<keyword evidence="2" id="KW-1185">Reference proteome</keyword>
<protein>
    <submittedName>
        <fullName evidence="1">NAD-P-binding protein</fullName>
    </submittedName>
</protein>
<comment type="caution">
    <text evidence="1">The sequence shown here is derived from an EMBL/GenBank/DDBJ whole genome shotgun (WGS) entry which is preliminary data.</text>
</comment>
<evidence type="ECO:0000313" key="2">
    <source>
        <dbReference type="Proteomes" id="UP000814140"/>
    </source>
</evidence>
<reference evidence="1" key="2">
    <citation type="journal article" date="2022" name="New Phytol.">
        <title>Evolutionary transition to the ectomycorrhizal habit in the genomes of a hyperdiverse lineage of mushroom-forming fungi.</title>
        <authorList>
            <person name="Looney B."/>
            <person name="Miyauchi S."/>
            <person name="Morin E."/>
            <person name="Drula E."/>
            <person name="Courty P.E."/>
            <person name="Kohler A."/>
            <person name="Kuo A."/>
            <person name="LaButti K."/>
            <person name="Pangilinan J."/>
            <person name="Lipzen A."/>
            <person name="Riley R."/>
            <person name="Andreopoulos W."/>
            <person name="He G."/>
            <person name="Johnson J."/>
            <person name="Nolan M."/>
            <person name="Tritt A."/>
            <person name="Barry K.W."/>
            <person name="Grigoriev I.V."/>
            <person name="Nagy L.G."/>
            <person name="Hibbett D."/>
            <person name="Henrissat B."/>
            <person name="Matheny P.B."/>
            <person name="Labbe J."/>
            <person name="Martin F.M."/>
        </authorList>
    </citation>
    <scope>NUCLEOTIDE SEQUENCE</scope>
    <source>
        <strain evidence="1">HHB10654</strain>
    </source>
</reference>
<accession>A0ACB8TEI1</accession>
<sequence>MSQQQQTVFRVKTIGQGPSGLVKLVESIPSPRAHEVLVRVKAVSLNFRDVAILSNSYGGIPIKDDVVLGGDLAGEVVSVGEAVTEFKKGDRVVTLFDQQNLYGIQRNFKWNLGASIDGTLQEYRALPEVTLLPIPPHLSYEEASCLPIAGVTAWSALYGGGTPLLPGQSVLFQGTGGVSMLGFVLAQAAGATTIVTSSSDEKLEKLGATHTINYKKTPDWDRVVNELTNGVGVHQIFDNVGGKGLQRSFNCIAIGGTISAIGFLGANSPGDIPDVTLLAIMKGASIRGIRVGSKQLFEDLLRFMDTKKSRPIIDKIFPFEQTREALEYLESGQHFGKVVVQVSSE</sequence>
<evidence type="ECO:0000313" key="1">
    <source>
        <dbReference type="EMBL" id="KAI0066856.1"/>
    </source>
</evidence>
<proteinExistence type="predicted"/>
<gene>
    <name evidence="1" type="ORF">BV25DRAFT_1253774</name>
</gene>
<dbReference type="Proteomes" id="UP000814140">
    <property type="component" value="Unassembled WGS sequence"/>
</dbReference>
<reference evidence="1" key="1">
    <citation type="submission" date="2021-03" db="EMBL/GenBank/DDBJ databases">
        <authorList>
            <consortium name="DOE Joint Genome Institute"/>
            <person name="Ahrendt S."/>
            <person name="Looney B.P."/>
            <person name="Miyauchi S."/>
            <person name="Morin E."/>
            <person name="Drula E."/>
            <person name="Courty P.E."/>
            <person name="Chicoki N."/>
            <person name="Fauchery L."/>
            <person name="Kohler A."/>
            <person name="Kuo A."/>
            <person name="Labutti K."/>
            <person name="Pangilinan J."/>
            <person name="Lipzen A."/>
            <person name="Riley R."/>
            <person name="Andreopoulos W."/>
            <person name="He G."/>
            <person name="Johnson J."/>
            <person name="Barry K.W."/>
            <person name="Grigoriev I.V."/>
            <person name="Nagy L."/>
            <person name="Hibbett D."/>
            <person name="Henrissat B."/>
            <person name="Matheny P.B."/>
            <person name="Labbe J."/>
            <person name="Martin F."/>
        </authorList>
    </citation>
    <scope>NUCLEOTIDE SEQUENCE</scope>
    <source>
        <strain evidence="1">HHB10654</strain>
    </source>
</reference>
<dbReference type="EMBL" id="MU277191">
    <property type="protein sequence ID" value="KAI0066856.1"/>
    <property type="molecule type" value="Genomic_DNA"/>
</dbReference>